<evidence type="ECO:0000313" key="4">
    <source>
        <dbReference type="Proteomes" id="UP000626554"/>
    </source>
</evidence>
<organism evidence="3 4">
    <name type="scientific">Hymenobacter terrestris</name>
    <dbReference type="NCBI Taxonomy" id="2748310"/>
    <lineage>
        <taxon>Bacteria</taxon>
        <taxon>Pseudomonadati</taxon>
        <taxon>Bacteroidota</taxon>
        <taxon>Cytophagia</taxon>
        <taxon>Cytophagales</taxon>
        <taxon>Hymenobacteraceae</taxon>
        <taxon>Hymenobacter</taxon>
    </lineage>
</organism>
<proteinExistence type="predicted"/>
<sequence length="173" mass="18346">MRPFLLLPTALLLLLLGACQNATTTSGTAVTTPEVSPPTANSPQGKTYGAAITGEGAQPLSALPTLLGTQDSAQVKLVGTANEVCQAKGCWMTMKLADGRDMRIKFKDYAFFVPKDISGKTIVINGWAHRETVPVSDLQHYAKDAGKSSAEIAAITEPQQQLNFEADGVLVQE</sequence>
<dbReference type="Pfam" id="PF16267">
    <property type="entry name" value="DUF4920"/>
    <property type="match status" value="1"/>
</dbReference>
<feature type="signal peptide" evidence="2">
    <location>
        <begin position="1"/>
        <end position="22"/>
    </location>
</feature>
<evidence type="ECO:0000256" key="2">
    <source>
        <dbReference type="SAM" id="SignalP"/>
    </source>
</evidence>
<reference evidence="3 4" key="1">
    <citation type="submission" date="2020-05" db="EMBL/GenBank/DDBJ databases">
        <title>Hymenobacter terrestris sp. nov. and Hymenobacter lapidiphilus sp. nov., isolated from regoliths in Antarctica.</title>
        <authorList>
            <person name="Sedlacek I."/>
            <person name="Pantucek R."/>
            <person name="Zeman M."/>
            <person name="Holochova P."/>
            <person name="Kralova S."/>
            <person name="Stankova E."/>
            <person name="Sedo O."/>
            <person name="Micenkova L."/>
            <person name="Svec P."/>
            <person name="Gupta V."/>
            <person name="Sood U."/>
            <person name="Korpole U.S."/>
            <person name="Lal R."/>
        </authorList>
    </citation>
    <scope>NUCLEOTIDE SEQUENCE [LARGE SCALE GENOMIC DNA]</scope>
    <source>
        <strain evidence="3 4">P5252</strain>
    </source>
</reference>
<dbReference type="PROSITE" id="PS51257">
    <property type="entry name" value="PROKAR_LIPOPROTEIN"/>
    <property type="match status" value="1"/>
</dbReference>
<keyword evidence="4" id="KW-1185">Reference proteome</keyword>
<protein>
    <submittedName>
        <fullName evidence="3">DUF4920 domain-containing protein</fullName>
    </submittedName>
</protein>
<comment type="caution">
    <text evidence="3">The sequence shown here is derived from an EMBL/GenBank/DDBJ whole genome shotgun (WGS) entry which is preliminary data.</text>
</comment>
<feature type="chain" id="PRO_5045972057" evidence="2">
    <location>
        <begin position="23"/>
        <end position="173"/>
    </location>
</feature>
<keyword evidence="2" id="KW-0732">Signal</keyword>
<dbReference type="RefSeq" id="WP_176898935.1">
    <property type="nucleotide sequence ID" value="NZ_JABKAV010000011.1"/>
</dbReference>
<name>A0ABX2Q0F1_9BACT</name>
<dbReference type="InterPro" id="IPR032577">
    <property type="entry name" value="DUF4920"/>
</dbReference>
<evidence type="ECO:0000313" key="3">
    <source>
        <dbReference type="EMBL" id="NVO84426.1"/>
    </source>
</evidence>
<gene>
    <name evidence="3" type="ORF">HW556_05995</name>
</gene>
<dbReference type="Proteomes" id="UP000626554">
    <property type="component" value="Unassembled WGS sequence"/>
</dbReference>
<dbReference type="EMBL" id="JABKAV010000011">
    <property type="protein sequence ID" value="NVO84426.1"/>
    <property type="molecule type" value="Genomic_DNA"/>
</dbReference>
<accession>A0ABX2Q0F1</accession>
<feature type="region of interest" description="Disordered" evidence="1">
    <location>
        <begin position="26"/>
        <end position="49"/>
    </location>
</feature>
<evidence type="ECO:0000256" key="1">
    <source>
        <dbReference type="SAM" id="MobiDB-lite"/>
    </source>
</evidence>